<evidence type="ECO:0000259" key="2">
    <source>
        <dbReference type="Pfam" id="PF00149"/>
    </source>
</evidence>
<dbReference type="Gene3D" id="2.60.40.10">
    <property type="entry name" value="Immunoglobulins"/>
    <property type="match status" value="1"/>
</dbReference>
<evidence type="ECO:0000259" key="3">
    <source>
        <dbReference type="Pfam" id="PF16370"/>
    </source>
</evidence>
<feature type="domain" description="Calcineurin-like phosphoesterase" evidence="2">
    <location>
        <begin position="202"/>
        <end position="370"/>
    </location>
</feature>
<protein>
    <submittedName>
        <fullName evidence="5">Calcineurin-like phosphoesterase family protein</fullName>
    </submittedName>
</protein>
<gene>
    <name evidence="5" type="ORF">GCM10020260_16870</name>
</gene>
<feature type="signal peptide" evidence="1">
    <location>
        <begin position="1"/>
        <end position="30"/>
    </location>
</feature>
<dbReference type="PANTHER" id="PTHR43143:SF6">
    <property type="entry name" value="BLL3016 PROTEIN"/>
    <property type="match status" value="1"/>
</dbReference>
<dbReference type="RefSeq" id="WP_344720209.1">
    <property type="nucleotide sequence ID" value="NZ_BAAAYG010000005.1"/>
</dbReference>
<dbReference type="PROSITE" id="PS51318">
    <property type="entry name" value="TAT"/>
    <property type="match status" value="1"/>
</dbReference>
<dbReference type="Proteomes" id="UP001501736">
    <property type="component" value="Unassembled WGS sequence"/>
</dbReference>
<dbReference type="InterPro" id="IPR032285">
    <property type="entry name" value="Metallophos_N"/>
</dbReference>
<dbReference type="InterPro" id="IPR006311">
    <property type="entry name" value="TAT_signal"/>
</dbReference>
<dbReference type="InterPro" id="IPR051918">
    <property type="entry name" value="STPP_CPPED1"/>
</dbReference>
<dbReference type="Pfam" id="PF16370">
    <property type="entry name" value="MetallophosC"/>
    <property type="match status" value="1"/>
</dbReference>
<evidence type="ECO:0000313" key="6">
    <source>
        <dbReference type="Proteomes" id="UP001501736"/>
    </source>
</evidence>
<evidence type="ECO:0000259" key="4">
    <source>
        <dbReference type="Pfam" id="PF16371"/>
    </source>
</evidence>
<dbReference type="Gene3D" id="3.60.21.10">
    <property type="match status" value="1"/>
</dbReference>
<comment type="caution">
    <text evidence="5">The sequence shown here is derived from an EMBL/GenBank/DDBJ whole genome shotgun (WGS) entry which is preliminary data.</text>
</comment>
<dbReference type="PANTHER" id="PTHR43143">
    <property type="entry name" value="METALLOPHOSPHOESTERASE, CALCINEURIN SUPERFAMILY"/>
    <property type="match status" value="1"/>
</dbReference>
<feature type="chain" id="PRO_5046141613" evidence="1">
    <location>
        <begin position="31"/>
        <end position="600"/>
    </location>
</feature>
<proteinExistence type="predicted"/>
<evidence type="ECO:0000256" key="1">
    <source>
        <dbReference type="SAM" id="SignalP"/>
    </source>
</evidence>
<sequence length="600" mass="63746">MNPTRTRALRTSLGAALAGVTLLAAPAAVADPGGQPGGPHRGGDWNQEAFRGDVEVVPGDDASATTLSGVVFDDADRDSTQDAGERGIEGVSVSNGRDVVTTDSEGRYELTVEPGMDVFVTQPRGYQVPVDEDNVAQFSYTHLPEGSPDLKYGGIEPTGALPEAVNFPLASSKAAKHPLQNCIIGGDIQPYTASEVGYAAAGAFTDLAAREDYTSCGALFIGDVVGDDLSLYSGVREQTARLNGPARFLPGNHDLDFDAATREHSVDTYRSEFGAQYYSYDVGKLHVVALNSIEYPVGDSYNGSLGDEQLEWLRRDIAQTPQDRTVVVASHIPLLDYADQDSTKHQVDEVAEIHEILSGREAIALGGHTHSIENLRAGDSLAGWRENFGIEELPFTHLTAGAISGDWYSGELLDAGYPAAIQRDGGVPGVVTLEARGGQIAEHFTQRGDDGSNQMNIGLNTPSYRDWFDTYRDSAGEAPALETAGTVAQSGLGETWLSTNFWMGGSGSEVQVSIDGGPVRSAERTQAMDGEGQHVGAEWSDPEAVQQQLVDGGNVADRSMHLWRLPMPEGLAAGAHTAEVTAVGVDGQATTETFEFEVTE</sequence>
<dbReference type="InterPro" id="IPR013783">
    <property type="entry name" value="Ig-like_fold"/>
</dbReference>
<accession>A0ABP6REW2</accession>
<organism evidence="5 6">
    <name type="scientific">Nesterenkonia halobia</name>
    <dbReference type="NCBI Taxonomy" id="37922"/>
    <lineage>
        <taxon>Bacteria</taxon>
        <taxon>Bacillati</taxon>
        <taxon>Actinomycetota</taxon>
        <taxon>Actinomycetes</taxon>
        <taxon>Micrococcales</taxon>
        <taxon>Micrococcaceae</taxon>
        <taxon>Nesterenkonia</taxon>
    </lineage>
</organism>
<dbReference type="Pfam" id="PF00149">
    <property type="entry name" value="Metallophos"/>
    <property type="match status" value="1"/>
</dbReference>
<keyword evidence="1" id="KW-0732">Signal</keyword>
<dbReference type="InterPro" id="IPR032288">
    <property type="entry name" value="Metallophos_C"/>
</dbReference>
<keyword evidence="6" id="KW-1185">Reference proteome</keyword>
<reference evidence="6" key="1">
    <citation type="journal article" date="2019" name="Int. J. Syst. Evol. Microbiol.">
        <title>The Global Catalogue of Microorganisms (GCM) 10K type strain sequencing project: providing services to taxonomists for standard genome sequencing and annotation.</title>
        <authorList>
            <consortium name="The Broad Institute Genomics Platform"/>
            <consortium name="The Broad Institute Genome Sequencing Center for Infectious Disease"/>
            <person name="Wu L."/>
            <person name="Ma J."/>
        </authorList>
    </citation>
    <scope>NUCLEOTIDE SEQUENCE [LARGE SCALE GENOMIC DNA]</scope>
    <source>
        <strain evidence="6">JCM 11483</strain>
    </source>
</reference>
<dbReference type="EMBL" id="BAAAYG010000005">
    <property type="protein sequence ID" value="GAA3285062.1"/>
    <property type="molecule type" value="Genomic_DNA"/>
</dbReference>
<dbReference type="InterPro" id="IPR004843">
    <property type="entry name" value="Calcineurin-like_PHP"/>
</dbReference>
<dbReference type="Pfam" id="PF16371">
    <property type="entry name" value="MetallophosN"/>
    <property type="match status" value="1"/>
</dbReference>
<dbReference type="SUPFAM" id="SSF117074">
    <property type="entry name" value="Hypothetical protein PA1324"/>
    <property type="match status" value="1"/>
</dbReference>
<evidence type="ECO:0000313" key="5">
    <source>
        <dbReference type="EMBL" id="GAA3285062.1"/>
    </source>
</evidence>
<feature type="domain" description="Calcineurin-like phosphoesterase C-terminal" evidence="3">
    <location>
        <begin position="399"/>
        <end position="585"/>
    </location>
</feature>
<dbReference type="InterPro" id="IPR029052">
    <property type="entry name" value="Metallo-depent_PP-like"/>
</dbReference>
<feature type="domain" description="Calcineurin-like phosphoesterase N-terminal" evidence="4">
    <location>
        <begin position="84"/>
        <end position="142"/>
    </location>
</feature>
<dbReference type="SUPFAM" id="SSF56300">
    <property type="entry name" value="Metallo-dependent phosphatases"/>
    <property type="match status" value="1"/>
</dbReference>
<name>A0ABP6REW2_9MICC</name>